<evidence type="ECO:0000256" key="1">
    <source>
        <dbReference type="ARBA" id="ARBA00004496"/>
    </source>
</evidence>
<accession>A0A644VA50</accession>
<dbReference type="HAMAP" id="MF_00090">
    <property type="entry name" value="PIMT"/>
    <property type="match status" value="1"/>
</dbReference>
<proteinExistence type="inferred from homology"/>
<dbReference type="PANTHER" id="PTHR11579">
    <property type="entry name" value="PROTEIN-L-ISOASPARTATE O-METHYLTRANSFERASE"/>
    <property type="match status" value="1"/>
</dbReference>
<dbReference type="AlphaFoldDB" id="A0A644VA50"/>
<evidence type="ECO:0000256" key="3">
    <source>
        <dbReference type="ARBA" id="ARBA00011890"/>
    </source>
</evidence>
<dbReference type="NCBIfam" id="NF001453">
    <property type="entry name" value="PRK00312.1"/>
    <property type="match status" value="1"/>
</dbReference>
<keyword evidence="4" id="KW-0963">Cytoplasm</keyword>
<keyword evidence="5 8" id="KW-0489">Methyltransferase</keyword>
<dbReference type="GO" id="GO:0004719">
    <property type="term" value="F:protein-L-isoaspartate (D-aspartate) O-methyltransferase activity"/>
    <property type="evidence" value="ECO:0007669"/>
    <property type="project" value="UniProtKB-EC"/>
</dbReference>
<evidence type="ECO:0000256" key="7">
    <source>
        <dbReference type="ARBA" id="ARBA00022691"/>
    </source>
</evidence>
<evidence type="ECO:0000313" key="8">
    <source>
        <dbReference type="EMBL" id="MPL88087.1"/>
    </source>
</evidence>
<dbReference type="NCBIfam" id="TIGR00080">
    <property type="entry name" value="pimt"/>
    <property type="match status" value="1"/>
</dbReference>
<protein>
    <recommendedName>
        <fullName evidence="3">protein-L-isoaspartate(D-aspartate) O-methyltransferase</fullName>
        <ecNumber evidence="3">2.1.1.77</ecNumber>
    </recommendedName>
</protein>
<dbReference type="PANTHER" id="PTHR11579:SF0">
    <property type="entry name" value="PROTEIN-L-ISOASPARTATE(D-ASPARTATE) O-METHYLTRANSFERASE"/>
    <property type="match status" value="1"/>
</dbReference>
<dbReference type="GO" id="GO:0032259">
    <property type="term" value="P:methylation"/>
    <property type="evidence" value="ECO:0007669"/>
    <property type="project" value="UniProtKB-KW"/>
</dbReference>
<comment type="similarity">
    <text evidence="2">Belongs to the methyltransferase superfamily. L-isoaspartyl/D-aspartyl protein methyltransferase family.</text>
</comment>
<keyword evidence="6 8" id="KW-0808">Transferase</keyword>
<sequence>MIDEKKILIENLLKNGYIQSEKVKKAMETVEREEFIPKNMKKYAYLDRPLPLSKGQTISAPHMVAFICEKLEIKDGMNILEIGTGFGYNAAVISEVMNKKGHVYSIERIESLAKTAINNLKRNGYEKSVDVIIGDGTLGYEKGGPYDRIYGTAGNPYVPESLKKQLKVGGRLLIPIGDKSDFQDLICIFKESENKFIEKSLGEVVFVPMIGKYGWSEK</sequence>
<evidence type="ECO:0000256" key="6">
    <source>
        <dbReference type="ARBA" id="ARBA00022679"/>
    </source>
</evidence>
<gene>
    <name evidence="8" type="primary">pcm_9</name>
    <name evidence="8" type="ORF">SDC9_34100</name>
</gene>
<name>A0A644VA50_9ZZZZ</name>
<dbReference type="EMBL" id="VSSQ01000250">
    <property type="protein sequence ID" value="MPL88087.1"/>
    <property type="molecule type" value="Genomic_DNA"/>
</dbReference>
<dbReference type="InterPro" id="IPR000682">
    <property type="entry name" value="PCMT"/>
</dbReference>
<evidence type="ECO:0000256" key="5">
    <source>
        <dbReference type="ARBA" id="ARBA00022603"/>
    </source>
</evidence>
<reference evidence="8" key="1">
    <citation type="submission" date="2019-08" db="EMBL/GenBank/DDBJ databases">
        <authorList>
            <person name="Kucharzyk K."/>
            <person name="Murdoch R.W."/>
            <person name="Higgins S."/>
            <person name="Loffler F."/>
        </authorList>
    </citation>
    <scope>NUCLEOTIDE SEQUENCE</scope>
</reference>
<dbReference type="EC" id="2.1.1.77" evidence="3"/>
<organism evidence="8">
    <name type="scientific">bioreactor metagenome</name>
    <dbReference type="NCBI Taxonomy" id="1076179"/>
    <lineage>
        <taxon>unclassified sequences</taxon>
        <taxon>metagenomes</taxon>
        <taxon>ecological metagenomes</taxon>
    </lineage>
</organism>
<dbReference type="Gene3D" id="3.40.50.150">
    <property type="entry name" value="Vaccinia Virus protein VP39"/>
    <property type="match status" value="1"/>
</dbReference>
<keyword evidence="7" id="KW-0949">S-adenosyl-L-methionine</keyword>
<comment type="subcellular location">
    <subcellularLocation>
        <location evidence="1">Cytoplasm</location>
    </subcellularLocation>
</comment>
<dbReference type="GO" id="GO:0005737">
    <property type="term" value="C:cytoplasm"/>
    <property type="evidence" value="ECO:0007669"/>
    <property type="project" value="UniProtKB-SubCell"/>
</dbReference>
<evidence type="ECO:0000256" key="2">
    <source>
        <dbReference type="ARBA" id="ARBA00005369"/>
    </source>
</evidence>
<evidence type="ECO:0000256" key="4">
    <source>
        <dbReference type="ARBA" id="ARBA00022490"/>
    </source>
</evidence>
<dbReference type="InterPro" id="IPR029063">
    <property type="entry name" value="SAM-dependent_MTases_sf"/>
</dbReference>
<dbReference type="FunFam" id="3.40.50.150:FF:000010">
    <property type="entry name" value="Protein-L-isoaspartate O-methyltransferase"/>
    <property type="match status" value="1"/>
</dbReference>
<dbReference type="Pfam" id="PF01135">
    <property type="entry name" value="PCMT"/>
    <property type="match status" value="1"/>
</dbReference>
<comment type="caution">
    <text evidence="8">The sequence shown here is derived from an EMBL/GenBank/DDBJ whole genome shotgun (WGS) entry which is preliminary data.</text>
</comment>
<dbReference type="SUPFAM" id="SSF53335">
    <property type="entry name" value="S-adenosyl-L-methionine-dependent methyltransferases"/>
    <property type="match status" value="1"/>
</dbReference>
<dbReference type="CDD" id="cd02440">
    <property type="entry name" value="AdoMet_MTases"/>
    <property type="match status" value="1"/>
</dbReference>
<dbReference type="PROSITE" id="PS01279">
    <property type="entry name" value="PCMT"/>
    <property type="match status" value="1"/>
</dbReference>